<evidence type="ECO:0000256" key="3">
    <source>
        <dbReference type="ARBA" id="ARBA00012664"/>
    </source>
</evidence>
<dbReference type="HAMAP" id="MF_00178">
    <property type="entry name" value="Lumazine_synth"/>
    <property type="match status" value="1"/>
</dbReference>
<feature type="active site" description="Proton donor" evidence="7">
    <location>
        <position position="89"/>
    </location>
</feature>
<evidence type="ECO:0000256" key="5">
    <source>
        <dbReference type="ARBA" id="ARBA00022679"/>
    </source>
</evidence>
<feature type="binding site" evidence="7">
    <location>
        <position position="114"/>
    </location>
    <ligand>
        <name>5-amino-6-(D-ribitylamino)uracil</name>
        <dbReference type="ChEBI" id="CHEBI:15934"/>
    </ligand>
</feature>
<evidence type="ECO:0000256" key="2">
    <source>
        <dbReference type="ARBA" id="ARBA00007424"/>
    </source>
</evidence>
<dbReference type="CDD" id="cd09209">
    <property type="entry name" value="Lumazine_synthase-I"/>
    <property type="match status" value="1"/>
</dbReference>
<dbReference type="SUPFAM" id="SSF52121">
    <property type="entry name" value="Lumazine synthase"/>
    <property type="match status" value="1"/>
</dbReference>
<proteinExistence type="inferred from homology"/>
<dbReference type="InterPro" id="IPR002180">
    <property type="entry name" value="LS/RS"/>
</dbReference>
<protein>
    <recommendedName>
        <fullName evidence="3 7">6,7-dimethyl-8-ribityllumazine synthase</fullName>
        <shortName evidence="7">DMRL synthase</shortName>
        <shortName evidence="7">LS</shortName>
        <shortName evidence="7">Lumazine synthase</shortName>
        <ecNumber evidence="3 7">2.5.1.78</ecNumber>
    </recommendedName>
</protein>
<comment type="pathway">
    <text evidence="1 7">Cofactor biosynthesis; riboflavin biosynthesis; riboflavin from 2-hydroxy-3-oxobutyl phosphate and 5-amino-6-(D-ribitylamino)uracil: step 1/2.</text>
</comment>
<keyword evidence="9" id="KW-1185">Reference proteome</keyword>
<feature type="binding site" evidence="7">
    <location>
        <begin position="81"/>
        <end position="83"/>
    </location>
    <ligand>
        <name>5-amino-6-(D-ribitylamino)uracil</name>
        <dbReference type="ChEBI" id="CHEBI:15934"/>
    </ligand>
</feature>
<feature type="binding site" evidence="7">
    <location>
        <position position="128"/>
    </location>
    <ligand>
        <name>(2S)-2-hydroxy-3-oxobutyl phosphate</name>
        <dbReference type="ChEBI" id="CHEBI:58830"/>
    </ligand>
</feature>
<dbReference type="Pfam" id="PF00885">
    <property type="entry name" value="DMRL_synthase"/>
    <property type="match status" value="1"/>
</dbReference>
<evidence type="ECO:0000256" key="6">
    <source>
        <dbReference type="ARBA" id="ARBA00048785"/>
    </source>
</evidence>
<gene>
    <name evidence="7 8" type="primary">ribH</name>
    <name evidence="8" type="ORF">BCHRO640_245</name>
</gene>
<comment type="caution">
    <text evidence="7">Lacks conserved residue(s) required for the propagation of feature annotation.</text>
</comment>
<keyword evidence="5 7" id="KW-0808">Transferase</keyword>
<dbReference type="PANTHER" id="PTHR21058">
    <property type="entry name" value="6,7-DIMETHYL-8-RIBITYLLUMAZINE SYNTHASE DMRL SYNTHASE LUMAZINE SYNTHASE"/>
    <property type="match status" value="1"/>
</dbReference>
<dbReference type="InterPro" id="IPR034964">
    <property type="entry name" value="LS"/>
</dbReference>
<feature type="binding site" evidence="7">
    <location>
        <position position="22"/>
    </location>
    <ligand>
        <name>5-amino-6-(D-ribitylamino)uracil</name>
        <dbReference type="ChEBI" id="CHEBI:15934"/>
    </ligand>
</feature>
<dbReference type="EC" id="2.5.1.78" evidence="3 7"/>
<evidence type="ECO:0000256" key="7">
    <source>
        <dbReference type="HAMAP-Rule" id="MF_00178"/>
    </source>
</evidence>
<dbReference type="EMBL" id="CP003903">
    <property type="protein sequence ID" value="AGC03514.1"/>
    <property type="molecule type" value="Genomic_DNA"/>
</dbReference>
<evidence type="ECO:0000256" key="1">
    <source>
        <dbReference type="ARBA" id="ARBA00004917"/>
    </source>
</evidence>
<keyword evidence="4 7" id="KW-0686">Riboflavin biosynthesis</keyword>
<dbReference type="RefSeq" id="WP_015344505.1">
    <property type="nucleotide sequence ID" value="NC_020075.1"/>
</dbReference>
<feature type="binding site" evidence="7">
    <location>
        <begin position="57"/>
        <end position="59"/>
    </location>
    <ligand>
        <name>5-amino-6-(D-ribitylamino)uracil</name>
        <dbReference type="ChEBI" id="CHEBI:15934"/>
    </ligand>
</feature>
<evidence type="ECO:0000313" key="8">
    <source>
        <dbReference type="EMBL" id="AGC03514.1"/>
    </source>
</evidence>
<name>A0ABM5ND18_9ENTR</name>
<dbReference type="NCBIfam" id="NF000812">
    <property type="entry name" value="PRK00061.1-4"/>
    <property type="match status" value="1"/>
</dbReference>
<comment type="similarity">
    <text evidence="2 7">Belongs to the DMRL synthase family.</text>
</comment>
<comment type="subunit">
    <text evidence="7">Forms an icosahedral capsid composed of 60 subunits, arranged as a dodecamer of pentamers.</text>
</comment>
<accession>A0ABM5ND18</accession>
<dbReference type="NCBIfam" id="TIGR00114">
    <property type="entry name" value="lumazine-synth"/>
    <property type="match status" value="1"/>
</dbReference>
<dbReference type="InterPro" id="IPR036467">
    <property type="entry name" value="LS/RS_sf"/>
</dbReference>
<dbReference type="PANTHER" id="PTHR21058:SF0">
    <property type="entry name" value="6,7-DIMETHYL-8-RIBITYLLUMAZINE SYNTHASE"/>
    <property type="match status" value="1"/>
</dbReference>
<organism evidence="8 9">
    <name type="scientific">Candidatus Blochmanniella chromaiodes str. 640</name>
    <dbReference type="NCBI Taxonomy" id="1240471"/>
    <lineage>
        <taxon>Bacteria</taxon>
        <taxon>Pseudomonadati</taxon>
        <taxon>Pseudomonadota</taxon>
        <taxon>Gammaproteobacteria</taxon>
        <taxon>Enterobacterales</taxon>
        <taxon>Enterobacteriaceae</taxon>
        <taxon>ant endosymbionts</taxon>
        <taxon>Candidatus Blochmanniella</taxon>
    </lineage>
</organism>
<comment type="catalytic activity">
    <reaction evidence="6 7">
        <text>(2S)-2-hydroxy-3-oxobutyl phosphate + 5-amino-6-(D-ribitylamino)uracil = 6,7-dimethyl-8-(1-D-ribityl)lumazine + phosphate + 2 H2O + H(+)</text>
        <dbReference type="Rhea" id="RHEA:26152"/>
        <dbReference type="ChEBI" id="CHEBI:15377"/>
        <dbReference type="ChEBI" id="CHEBI:15378"/>
        <dbReference type="ChEBI" id="CHEBI:15934"/>
        <dbReference type="ChEBI" id="CHEBI:43474"/>
        <dbReference type="ChEBI" id="CHEBI:58201"/>
        <dbReference type="ChEBI" id="CHEBI:58830"/>
        <dbReference type="EC" id="2.5.1.78"/>
    </reaction>
</comment>
<dbReference type="Proteomes" id="UP000011067">
    <property type="component" value="Chromosome"/>
</dbReference>
<evidence type="ECO:0000256" key="4">
    <source>
        <dbReference type="ARBA" id="ARBA00022619"/>
    </source>
</evidence>
<reference evidence="8 9" key="1">
    <citation type="journal article" date="2013" name="Genome Biol. Evol.">
        <title>Sequence context of indel mutations and their effect on protein evolution in a bacterial endosymbiont.</title>
        <authorList>
            <person name="Williams L.E."/>
            <person name="Wernegreen J.J."/>
        </authorList>
    </citation>
    <scope>NUCLEOTIDE SEQUENCE [LARGE SCALE GENOMIC DNA]</scope>
    <source>
        <strain evidence="8 9">640</strain>
    </source>
</reference>
<sequence length="158" mass="17220">MNIIESDTIANKAKIAIAIVRFNRFVNNNLLEGALDVLKRIGHVKDENITIIWVPGSYELPLIAKALAISHKYDGIIALGTVIRGFTIHFEFVAKECSSGLSRISMENTLPIGFGLLTTDNISQAIERSGIKSNNKGSEAALAVLEMINILKIIKNSS</sequence>
<comment type="function">
    <text evidence="7">Catalyzes the formation of 6,7-dimethyl-8-ribityllumazine by condensation of 5-amino-6-(D-ribitylamino)uracil with 3,4-dihydroxy-2-butanone 4-phosphate. This is the penultimate step in the biosynthesis of riboflavin.</text>
</comment>
<evidence type="ECO:0000313" key="9">
    <source>
        <dbReference type="Proteomes" id="UP000011067"/>
    </source>
</evidence>
<dbReference type="Gene3D" id="3.40.50.960">
    <property type="entry name" value="Lumazine/riboflavin synthase"/>
    <property type="match status" value="1"/>
</dbReference>